<feature type="active site" description="Proton acceptor" evidence="10">
    <location>
        <position position="202"/>
    </location>
</feature>
<protein>
    <recommendedName>
        <fullName evidence="9">Glucoamylase</fullName>
        <ecNumber evidence="9">3.2.1.3</ecNumber>
    </recommendedName>
    <alternativeName>
        <fullName evidence="9">1,4-alpha-D-glucan glucohydrolase</fullName>
    </alternativeName>
    <alternativeName>
        <fullName evidence="9">Glucan 1,4-alpha-glucosidase</fullName>
    </alternativeName>
</protein>
<keyword evidence="8 9" id="KW-0624">Polysaccharide degradation</keyword>
<feature type="domain" description="CBM20" evidence="13">
    <location>
        <begin position="504"/>
        <end position="620"/>
    </location>
</feature>
<dbReference type="SUPFAM" id="SSF48208">
    <property type="entry name" value="Six-hairpin glycosidases"/>
    <property type="match status" value="1"/>
</dbReference>
<reference evidence="14" key="1">
    <citation type="journal article" date="2023" name="Mol. Phylogenet. Evol.">
        <title>Genome-scale phylogeny and comparative genomics of the fungal order Sordariales.</title>
        <authorList>
            <person name="Hensen N."/>
            <person name="Bonometti L."/>
            <person name="Westerberg I."/>
            <person name="Brannstrom I.O."/>
            <person name="Guillou S."/>
            <person name="Cros-Aarteil S."/>
            <person name="Calhoun S."/>
            <person name="Haridas S."/>
            <person name="Kuo A."/>
            <person name="Mondo S."/>
            <person name="Pangilinan J."/>
            <person name="Riley R."/>
            <person name="LaButti K."/>
            <person name="Andreopoulos B."/>
            <person name="Lipzen A."/>
            <person name="Chen C."/>
            <person name="Yan M."/>
            <person name="Daum C."/>
            <person name="Ng V."/>
            <person name="Clum A."/>
            <person name="Steindorff A."/>
            <person name="Ohm R.A."/>
            <person name="Martin F."/>
            <person name="Silar P."/>
            <person name="Natvig D.O."/>
            <person name="Lalanne C."/>
            <person name="Gautier V."/>
            <person name="Ament-Velasquez S.L."/>
            <person name="Kruys A."/>
            <person name="Hutchinson M.I."/>
            <person name="Powell A.J."/>
            <person name="Barry K."/>
            <person name="Miller A.N."/>
            <person name="Grigoriev I.V."/>
            <person name="Debuchy R."/>
            <person name="Gladieux P."/>
            <person name="Hiltunen Thoren M."/>
            <person name="Johannesson H."/>
        </authorList>
    </citation>
    <scope>NUCLEOTIDE SEQUENCE</scope>
    <source>
        <strain evidence="14">CBS 538.74</strain>
    </source>
</reference>
<dbReference type="SUPFAM" id="SSF49452">
    <property type="entry name" value="Starch-binding domain-like"/>
    <property type="match status" value="1"/>
</dbReference>
<keyword evidence="5" id="KW-0325">Glycoprotein</keyword>
<dbReference type="PROSITE" id="PS51166">
    <property type="entry name" value="CBM20"/>
    <property type="match status" value="1"/>
</dbReference>
<organism evidence="14 15">
    <name type="scientific">Chaetomidium leptoderma</name>
    <dbReference type="NCBI Taxonomy" id="669021"/>
    <lineage>
        <taxon>Eukaryota</taxon>
        <taxon>Fungi</taxon>
        <taxon>Dikarya</taxon>
        <taxon>Ascomycota</taxon>
        <taxon>Pezizomycotina</taxon>
        <taxon>Sordariomycetes</taxon>
        <taxon>Sordariomycetidae</taxon>
        <taxon>Sordariales</taxon>
        <taxon>Chaetomiaceae</taxon>
        <taxon>Chaetomidium</taxon>
    </lineage>
</organism>
<evidence type="ECO:0000256" key="6">
    <source>
        <dbReference type="ARBA" id="ARBA00023277"/>
    </source>
</evidence>
<keyword evidence="6 9" id="KW-0119">Carbohydrate metabolism</keyword>
<keyword evidence="4 9" id="KW-0378">Hydrolase</keyword>
<dbReference type="InterPro" id="IPR008928">
    <property type="entry name" value="6-hairpin_glycosidase_sf"/>
</dbReference>
<dbReference type="Gene3D" id="2.60.40.10">
    <property type="entry name" value="Immunoglobulins"/>
    <property type="match status" value="1"/>
</dbReference>
<comment type="catalytic activity">
    <reaction evidence="1 9">
        <text>Hydrolysis of terminal (1-&gt;4)-linked alpha-D-glucose residues successively from non-reducing ends of the chains with release of beta-D-glucose.</text>
        <dbReference type="EC" id="3.2.1.3"/>
    </reaction>
</comment>
<evidence type="ECO:0000256" key="4">
    <source>
        <dbReference type="ARBA" id="ARBA00022801"/>
    </source>
</evidence>
<evidence type="ECO:0000256" key="3">
    <source>
        <dbReference type="ARBA" id="ARBA00022729"/>
    </source>
</evidence>
<dbReference type="AlphaFoldDB" id="A0AAN6VF43"/>
<dbReference type="PIRSF" id="PIRSF001031">
    <property type="entry name" value="Glu-a-glcsd_SBD"/>
    <property type="match status" value="1"/>
</dbReference>
<evidence type="ECO:0000259" key="13">
    <source>
        <dbReference type="PROSITE" id="PS51166"/>
    </source>
</evidence>
<feature type="signal peptide" evidence="12">
    <location>
        <begin position="1"/>
        <end position="20"/>
    </location>
</feature>
<dbReference type="GO" id="GO:2001070">
    <property type="term" value="F:starch binding"/>
    <property type="evidence" value="ECO:0007669"/>
    <property type="project" value="InterPro"/>
</dbReference>
<dbReference type="EC" id="3.2.1.3" evidence="9"/>
<sequence>MPSIATLALASLLAVQGASTSIHQGLALEKYIKTERAIALQGVLDNIGPNGAKVPGAGRGLVIASPSKVNPDYFYSWTRDAALTFKTIIDDFLFGNRALQPYIEDYIHSQAILQTVSNPSGTLLPNGAGLGEPKFTVNGSRFNGNWGRPQRDGPPLRAVALIQYSNYLISQGKRDRVKTEIWPVIANDLSYVGQYWNSTGFDLWEEVSGSSFFTTQNQYRSLVEGAALAKTIGVSCTGCSQAPQVLCFLQSYWNGKSITANFITGSHNRGGVDANTILGPIALFDAHAPCDSPTLQPCHPRSLANFKVFVDTFRNSTLYPINAGISQAKGIALGRYPEDTYYNGNPWYLITLGAAEFLYDAIASWDKSGSLTIDATSLPFFKDLYPLAREGTFTWYHPSYYLLQRLVRSYADSFVAIAQKHTPPNGMLAEQFLKSAPFTPTSAANLTWSFASFVSMTHRRDGHFPPSWVPRTGPLKPVVPSVCTPGGSVQGTYAPATAAGAPNVTAPCLSTVRFVLNATTYYGENVYVTGDGPTLGGWDLATAYPLLSSNYTAERPLWWADVPLDMPAGSATGKSVVTYKYARQQDCGRDWIVEEVERTVEVPACRTDGSGEVMAETDDAFVGEGGKPGGC</sequence>
<proteinExistence type="inferred from homology"/>
<keyword evidence="15" id="KW-1185">Reference proteome</keyword>
<dbReference type="GO" id="GO:0004339">
    <property type="term" value="F:glucan 1,4-alpha-glucosidase activity"/>
    <property type="evidence" value="ECO:0007669"/>
    <property type="project" value="UniProtKB-EC"/>
</dbReference>
<dbReference type="PRINTS" id="PR00736">
    <property type="entry name" value="GLHYDRLASE15"/>
</dbReference>
<dbReference type="EMBL" id="MU857081">
    <property type="protein sequence ID" value="KAK4150318.1"/>
    <property type="molecule type" value="Genomic_DNA"/>
</dbReference>
<dbReference type="InterPro" id="IPR011613">
    <property type="entry name" value="GH15-like"/>
</dbReference>
<evidence type="ECO:0000256" key="5">
    <source>
        <dbReference type="ARBA" id="ARBA00023180"/>
    </source>
</evidence>
<dbReference type="SMART" id="SM01065">
    <property type="entry name" value="CBM_2"/>
    <property type="match status" value="1"/>
</dbReference>
<evidence type="ECO:0000256" key="1">
    <source>
        <dbReference type="ARBA" id="ARBA00001863"/>
    </source>
</evidence>
<dbReference type="PROSITE" id="PS00820">
    <property type="entry name" value="GLUCOAMYLASE"/>
    <property type="match status" value="1"/>
</dbReference>
<comment type="similarity">
    <text evidence="2 9">Belongs to the glycosyl hydrolase 15 family.</text>
</comment>
<keyword evidence="7 9" id="KW-0326">Glycosidase</keyword>
<dbReference type="Pfam" id="PF00723">
    <property type="entry name" value="Glyco_hydro_15"/>
    <property type="match status" value="1"/>
</dbReference>
<dbReference type="InterPro" id="IPR012341">
    <property type="entry name" value="6hp_glycosidase-like_sf"/>
</dbReference>
<feature type="binding site" evidence="11">
    <location>
        <position position="146"/>
    </location>
    <ligand>
        <name>substrate</name>
    </ligand>
</feature>
<accession>A0AAN6VF43</accession>
<dbReference type="GO" id="GO:0000272">
    <property type="term" value="P:polysaccharide catabolic process"/>
    <property type="evidence" value="ECO:0007669"/>
    <property type="project" value="UniProtKB-KW"/>
</dbReference>
<feature type="active site" description="Proton donor" evidence="10">
    <location>
        <position position="205"/>
    </location>
</feature>
<evidence type="ECO:0000313" key="14">
    <source>
        <dbReference type="EMBL" id="KAK4150318.1"/>
    </source>
</evidence>
<evidence type="ECO:0000256" key="11">
    <source>
        <dbReference type="PIRSR" id="PIRSR001031-2"/>
    </source>
</evidence>
<gene>
    <name evidence="14" type="ORF">C8A00DRAFT_37099</name>
</gene>
<evidence type="ECO:0000256" key="2">
    <source>
        <dbReference type="ARBA" id="ARBA00006188"/>
    </source>
</evidence>
<dbReference type="PANTHER" id="PTHR31616:SF12">
    <property type="entry name" value="GLUCOAMYLASE"/>
    <property type="match status" value="1"/>
</dbReference>
<name>A0AAN6VF43_9PEZI</name>
<reference evidence="14" key="2">
    <citation type="submission" date="2023-05" db="EMBL/GenBank/DDBJ databases">
        <authorList>
            <consortium name="Lawrence Berkeley National Laboratory"/>
            <person name="Steindorff A."/>
            <person name="Hensen N."/>
            <person name="Bonometti L."/>
            <person name="Westerberg I."/>
            <person name="Brannstrom I.O."/>
            <person name="Guillou S."/>
            <person name="Cros-Aarteil S."/>
            <person name="Calhoun S."/>
            <person name="Haridas S."/>
            <person name="Kuo A."/>
            <person name="Mondo S."/>
            <person name="Pangilinan J."/>
            <person name="Riley R."/>
            <person name="Labutti K."/>
            <person name="Andreopoulos B."/>
            <person name="Lipzen A."/>
            <person name="Chen C."/>
            <person name="Yanf M."/>
            <person name="Daum C."/>
            <person name="Ng V."/>
            <person name="Clum A."/>
            <person name="Ohm R."/>
            <person name="Martin F."/>
            <person name="Silar P."/>
            <person name="Natvig D."/>
            <person name="Lalanne C."/>
            <person name="Gautier V."/>
            <person name="Ament-Velasquez S.L."/>
            <person name="Kruys A."/>
            <person name="Hutchinson M.I."/>
            <person name="Powell A.J."/>
            <person name="Barry K."/>
            <person name="Miller A.N."/>
            <person name="Grigoriev I.V."/>
            <person name="Debuchy R."/>
            <person name="Gladieux P."/>
            <person name="Thoren M.H."/>
            <person name="Johannesson H."/>
        </authorList>
    </citation>
    <scope>NUCLEOTIDE SEQUENCE</scope>
    <source>
        <strain evidence="14">CBS 538.74</strain>
    </source>
</reference>
<dbReference type="InterPro" id="IPR013784">
    <property type="entry name" value="Carb-bd-like_fold"/>
</dbReference>
<dbReference type="InterPro" id="IPR002044">
    <property type="entry name" value="CBM20"/>
</dbReference>
<dbReference type="Proteomes" id="UP001302745">
    <property type="component" value="Unassembled WGS sequence"/>
</dbReference>
<evidence type="ECO:0000256" key="8">
    <source>
        <dbReference type="ARBA" id="ARBA00023326"/>
    </source>
</evidence>
<dbReference type="InterPro" id="IPR013783">
    <property type="entry name" value="Ig-like_fold"/>
</dbReference>
<dbReference type="InterPro" id="IPR008291">
    <property type="entry name" value="Glucoamylase_SBD"/>
</dbReference>
<dbReference type="InterPro" id="IPR000165">
    <property type="entry name" value="Glucoamylase"/>
</dbReference>
<dbReference type="GO" id="GO:0000324">
    <property type="term" value="C:fungal-type vacuole"/>
    <property type="evidence" value="ECO:0007669"/>
    <property type="project" value="TreeGrafter"/>
</dbReference>
<evidence type="ECO:0000256" key="10">
    <source>
        <dbReference type="PIRSR" id="PIRSR001031-1"/>
    </source>
</evidence>
<comment type="caution">
    <text evidence="14">The sequence shown here is derived from an EMBL/GenBank/DDBJ whole genome shotgun (WGS) entry which is preliminary data.</text>
</comment>
<dbReference type="PANTHER" id="PTHR31616">
    <property type="entry name" value="TREHALASE"/>
    <property type="match status" value="1"/>
</dbReference>
<dbReference type="FunFam" id="1.50.10.10:FF:000018">
    <property type="entry name" value="Glucoamylase"/>
    <property type="match status" value="1"/>
</dbReference>
<dbReference type="InterPro" id="IPR046966">
    <property type="entry name" value="Glucoamylase_active_site"/>
</dbReference>
<keyword evidence="3 12" id="KW-0732">Signal</keyword>
<evidence type="ECO:0000256" key="12">
    <source>
        <dbReference type="SAM" id="SignalP"/>
    </source>
</evidence>
<evidence type="ECO:0000256" key="7">
    <source>
        <dbReference type="ARBA" id="ARBA00023295"/>
    </source>
</evidence>
<evidence type="ECO:0000256" key="9">
    <source>
        <dbReference type="PIRNR" id="PIRNR001031"/>
    </source>
</evidence>
<evidence type="ECO:0000313" key="15">
    <source>
        <dbReference type="Proteomes" id="UP001302745"/>
    </source>
</evidence>
<feature type="chain" id="PRO_5042825247" description="Glucoamylase" evidence="12">
    <location>
        <begin position="21"/>
        <end position="631"/>
    </location>
</feature>
<dbReference type="Pfam" id="PF00686">
    <property type="entry name" value="CBM_20"/>
    <property type="match status" value="1"/>
</dbReference>
<dbReference type="Gene3D" id="1.50.10.10">
    <property type="match status" value="1"/>
</dbReference>